<name>A0A640KF47_LEITA</name>
<dbReference type="GO" id="GO:0005634">
    <property type="term" value="C:nucleus"/>
    <property type="evidence" value="ECO:0007669"/>
    <property type="project" value="TreeGrafter"/>
</dbReference>
<dbReference type="Pfam" id="PF03159">
    <property type="entry name" value="XRN_N"/>
    <property type="match status" value="1"/>
</dbReference>
<evidence type="ECO:0000256" key="2">
    <source>
        <dbReference type="ARBA" id="ARBA00022723"/>
    </source>
</evidence>
<evidence type="ECO:0000313" key="11">
    <source>
        <dbReference type="EMBL" id="GET87674.1"/>
    </source>
</evidence>
<keyword evidence="6 11" id="KW-0269">Exonuclease</keyword>
<dbReference type="PANTHER" id="PTHR12341">
    <property type="entry name" value="5'-&gt;3' EXORIBONUCLEASE"/>
    <property type="match status" value="1"/>
</dbReference>
<keyword evidence="12" id="KW-1185">Reference proteome</keyword>
<dbReference type="Gene3D" id="1.25.40.1050">
    <property type="match status" value="1"/>
</dbReference>
<proteinExistence type="predicted"/>
<evidence type="ECO:0000256" key="9">
    <source>
        <dbReference type="SAM" id="Phobius"/>
    </source>
</evidence>
<keyword evidence="9" id="KW-0812">Transmembrane</keyword>
<dbReference type="Gene3D" id="3.40.50.12390">
    <property type="match status" value="2"/>
</dbReference>
<dbReference type="Proteomes" id="UP000419144">
    <property type="component" value="Unassembled WGS sequence"/>
</dbReference>
<dbReference type="InterPro" id="IPR027073">
    <property type="entry name" value="5_3_exoribonuclease"/>
</dbReference>
<feature type="compositionally biased region" description="Basic residues" evidence="8">
    <location>
        <begin position="982"/>
        <end position="994"/>
    </location>
</feature>
<accession>A0A640KF47</accession>
<dbReference type="AlphaFoldDB" id="A0A640KF47"/>
<feature type="transmembrane region" description="Helical" evidence="9">
    <location>
        <begin position="1058"/>
        <end position="1078"/>
    </location>
</feature>
<dbReference type="PANTHER" id="PTHR12341:SF75">
    <property type="entry name" value="EXONUCLEASE XRNA, PUTATIVE-RELATED"/>
    <property type="match status" value="1"/>
</dbReference>
<dbReference type="InterPro" id="IPR041412">
    <property type="entry name" value="Xrn1_helical"/>
</dbReference>
<dbReference type="SMART" id="SM00547">
    <property type="entry name" value="ZnF_RBZ"/>
    <property type="match status" value="1"/>
</dbReference>
<feature type="domain" description="RanBP2-type" evidence="10">
    <location>
        <begin position="1101"/>
        <end position="1130"/>
    </location>
</feature>
<evidence type="ECO:0000256" key="7">
    <source>
        <dbReference type="PROSITE-ProRule" id="PRU00322"/>
    </source>
</evidence>
<feature type="region of interest" description="Disordered" evidence="8">
    <location>
        <begin position="519"/>
        <end position="554"/>
    </location>
</feature>
<evidence type="ECO:0000256" key="8">
    <source>
        <dbReference type="SAM" id="MobiDB-lite"/>
    </source>
</evidence>
<gene>
    <name evidence="11" type="ORF">LtaPh_1713000</name>
</gene>
<keyword evidence="2" id="KW-0479">Metal-binding</keyword>
<evidence type="ECO:0000256" key="3">
    <source>
        <dbReference type="ARBA" id="ARBA00022771"/>
    </source>
</evidence>
<protein>
    <submittedName>
        <fullName evidence="11">5'-3' exonuclease, putative</fullName>
    </submittedName>
</protein>
<evidence type="ECO:0000256" key="4">
    <source>
        <dbReference type="ARBA" id="ARBA00022801"/>
    </source>
</evidence>
<keyword evidence="3 7" id="KW-0863">Zinc-finger</keyword>
<dbReference type="PROSITE" id="PS50199">
    <property type="entry name" value="ZF_RANBP2_2"/>
    <property type="match status" value="1"/>
</dbReference>
<feature type="region of interest" description="Disordered" evidence="8">
    <location>
        <begin position="974"/>
        <end position="1006"/>
    </location>
</feature>
<evidence type="ECO:0000256" key="6">
    <source>
        <dbReference type="ARBA" id="ARBA00022839"/>
    </source>
</evidence>
<dbReference type="GO" id="GO:0000956">
    <property type="term" value="P:nuclear-transcribed mRNA catabolic process"/>
    <property type="evidence" value="ECO:0007669"/>
    <property type="project" value="TreeGrafter"/>
</dbReference>
<keyword evidence="9" id="KW-0472">Membrane</keyword>
<evidence type="ECO:0000259" key="10">
    <source>
        <dbReference type="PROSITE" id="PS50199"/>
    </source>
</evidence>
<dbReference type="OrthoDB" id="372487at2759"/>
<organism evidence="11 12">
    <name type="scientific">Leishmania tarentolae</name>
    <name type="common">Sauroleishmania tarentolae</name>
    <dbReference type="NCBI Taxonomy" id="5689"/>
    <lineage>
        <taxon>Eukaryota</taxon>
        <taxon>Discoba</taxon>
        <taxon>Euglenozoa</taxon>
        <taxon>Kinetoplastea</taxon>
        <taxon>Metakinetoplastina</taxon>
        <taxon>Trypanosomatida</taxon>
        <taxon>Trypanosomatidae</taxon>
        <taxon>Leishmaniinae</taxon>
        <taxon>Leishmania</taxon>
        <taxon>lizard Leishmania</taxon>
    </lineage>
</organism>
<reference evidence="11" key="1">
    <citation type="submission" date="2019-11" db="EMBL/GenBank/DDBJ databases">
        <title>Leishmania tarentolae CDS.</title>
        <authorList>
            <person name="Goto Y."/>
            <person name="Yamagishi J."/>
        </authorList>
    </citation>
    <scope>NUCLEOTIDE SEQUENCE [LARGE SCALE GENOMIC DNA]</scope>
    <source>
        <strain evidence="11">Parrot Tar II</strain>
    </source>
</reference>
<sequence length="1164" mass="125345">MGVPKFAAWLTRKYPSLVLDRCPDNVHGLYIDLNGLIHPCCHDEHDPSVASRTHEEKLRSICLAIETLVVTVRPRHVLYIAIDGVVPRAKMNQQRARRYMSAAVPLTDEDKPIHGGSHEMSATIVAAMEKEFSQAECDSAERELADVSDALMRDMLYGGSAAIALEEDTHKEAEASTLRAAPWVTVPMPASESTKGACSTTAQVGREPAVAAPSAKFDSNCISPGTSFMDAVAAAVRGYIRHKLAPEENDGAGKARAEVRGSPAATSATCAHWADLTVVFSDSNTAGEGEHKIFDFLRTQSAFPGFNGNGCHVIAGLDADLIFLSLSLHIPHVVILRDHKRSSYEQALLPDTAGGTLVTKKVSLKADPRQVRRSAARSSSITSIGSAAAPSASAEDEAAPFSGAVFRETPSDNEKVECETAWCSGAPSSLASPTTVAPATAVPQHIADIVVEPCDSYEYFDVDVIGASVVSEVYQLCLENGMQLRGDILQCVANCVSANGFCFHCPNFTDSREAVDGTDIDRGDSGDAKTSSSATAKGDGKRRGKVDGNLKAPPAPFHPCTSTSNSKIIDDFIVLGVLLGNDFLPHLPSVYCGESAMDTLMDVYVHAVLPYGYLTGGQHEIQLLQLERLLRAYAAVEAVRFRQFAIQSGVMTPQDAATPELCSAADRRCWRDVYVRTTSLRDEAGVQAACRSYVEGMRFVWRYYSSISEQVSWTWYYPLHHAPLALDIADFLRAQGPKVQTTLMAPKLERQPPSPFCQLLCILPPTSRQLVPAALRATMVSPPAELAETFPNRWAVDRAGAYGKDHLATVLLPFANARRLQELVAAASGTYTEAERQRSALRSAHLVFERQSAELGKDSTAASTDATPTAVAAGSFTYLTASDRADSVACAKPRRASPICKAPPTAGSAAKKMRGFRIQGSGLSVLSAEEKPADMRDCAAIVCSSLVDLVPPLSRPRTYSYTVPIPSLTVLPDGSRLAAPRRPQHRRGRRRPHHRSDADPPDRNVRGYAAANNAADAQAATPAVLFGEFSLCLVAVGILTAEATLWRSLPMPSLLQSWQIFLQLCGLGAAVIWLAFALGLTVAPKGRSAGSGLHRHSAFASFADWQCCVCLSLNFARGRRCFICRAPYDPHRCVALFSSRHPPEPPLMDPDHSAYAACYSITAV</sequence>
<dbReference type="VEuPathDB" id="TriTrypDB:LtaPh_1713000"/>
<keyword evidence="4" id="KW-0378">Hydrolase</keyword>
<keyword evidence="9" id="KW-1133">Transmembrane helix</keyword>
<feature type="compositionally biased region" description="Basic and acidic residues" evidence="8">
    <location>
        <begin position="995"/>
        <end position="1005"/>
    </location>
</feature>
<dbReference type="GO" id="GO:0003723">
    <property type="term" value="F:RNA binding"/>
    <property type="evidence" value="ECO:0007669"/>
    <property type="project" value="TreeGrafter"/>
</dbReference>
<keyword evidence="1" id="KW-0540">Nuclease</keyword>
<comment type="caution">
    <text evidence="11">The sequence shown here is derived from an EMBL/GenBank/DDBJ whole genome shotgun (WGS) entry which is preliminary data.</text>
</comment>
<dbReference type="GO" id="GO:0004534">
    <property type="term" value="F:5'-3' RNA exonuclease activity"/>
    <property type="evidence" value="ECO:0007669"/>
    <property type="project" value="TreeGrafter"/>
</dbReference>
<evidence type="ECO:0000313" key="12">
    <source>
        <dbReference type="Proteomes" id="UP000419144"/>
    </source>
</evidence>
<dbReference type="Pfam" id="PF17846">
    <property type="entry name" value="XRN_M"/>
    <property type="match status" value="2"/>
</dbReference>
<dbReference type="InterPro" id="IPR001876">
    <property type="entry name" value="Znf_RanBP2"/>
</dbReference>
<dbReference type="PROSITE" id="PS01358">
    <property type="entry name" value="ZF_RANBP2_1"/>
    <property type="match status" value="1"/>
</dbReference>
<keyword evidence="5" id="KW-0862">Zinc</keyword>
<dbReference type="GO" id="GO:0008270">
    <property type="term" value="F:zinc ion binding"/>
    <property type="evidence" value="ECO:0007669"/>
    <property type="project" value="UniProtKB-KW"/>
</dbReference>
<dbReference type="EMBL" id="BLBS01000022">
    <property type="protein sequence ID" value="GET87674.1"/>
    <property type="molecule type" value="Genomic_DNA"/>
</dbReference>
<feature type="compositionally biased region" description="Basic and acidic residues" evidence="8">
    <location>
        <begin position="538"/>
        <end position="548"/>
    </location>
</feature>
<evidence type="ECO:0000256" key="5">
    <source>
        <dbReference type="ARBA" id="ARBA00022833"/>
    </source>
</evidence>
<evidence type="ECO:0000256" key="1">
    <source>
        <dbReference type="ARBA" id="ARBA00022722"/>
    </source>
</evidence>
<dbReference type="InterPro" id="IPR004859">
    <property type="entry name" value="Xrn1_N"/>
</dbReference>
<dbReference type="CDD" id="cd18673">
    <property type="entry name" value="PIN_XRN1-2-like"/>
    <property type="match status" value="1"/>
</dbReference>